<proteinExistence type="predicted"/>
<dbReference type="PANTHER" id="PTHR48078">
    <property type="entry name" value="THREONINE DEHYDRATASE, MITOCHONDRIAL-RELATED"/>
    <property type="match status" value="1"/>
</dbReference>
<dbReference type="PROSITE" id="PS00165">
    <property type="entry name" value="DEHYDRATASE_SER_THR"/>
    <property type="match status" value="1"/>
</dbReference>
<dbReference type="InterPro" id="IPR000634">
    <property type="entry name" value="Ser/Thr_deHydtase_PyrdxlP-BS"/>
</dbReference>
<evidence type="ECO:0000313" key="5">
    <source>
        <dbReference type="Proteomes" id="UP001266305"/>
    </source>
</evidence>
<evidence type="ECO:0008006" key="6">
    <source>
        <dbReference type="Google" id="ProtNLM"/>
    </source>
</evidence>
<dbReference type="InterPro" id="IPR050147">
    <property type="entry name" value="Ser/Thr_Dehydratase"/>
</dbReference>
<sequence length="186" mass="20310">MYVFTMMSREPLHVKTPIRDSMALSKVAGTSVYLKMDSAQPSGSFKIRGIGHFCKRVRDQLSIIWAGVAGPPFLTGQCQGYVKLKGFLWLRDAPPGGSLGTDRRTISRLFSSTPSQASLFGGGRCSLRKGENKFRVKETSVSTESWQLFQVGRKSTGNDGDVGLSASPVVSTVGQARLRTFCLLLR</sequence>
<evidence type="ECO:0000313" key="4">
    <source>
        <dbReference type="EMBL" id="KAK2102655.1"/>
    </source>
</evidence>
<keyword evidence="2" id="KW-0663">Pyridoxal phosphate</keyword>
<dbReference type="Gene3D" id="3.40.50.1100">
    <property type="match status" value="2"/>
</dbReference>
<organism evidence="4 5">
    <name type="scientific">Saguinus oedipus</name>
    <name type="common">Cotton-top tamarin</name>
    <name type="synonym">Oedipomidas oedipus</name>
    <dbReference type="NCBI Taxonomy" id="9490"/>
    <lineage>
        <taxon>Eukaryota</taxon>
        <taxon>Metazoa</taxon>
        <taxon>Chordata</taxon>
        <taxon>Craniata</taxon>
        <taxon>Vertebrata</taxon>
        <taxon>Euteleostomi</taxon>
        <taxon>Mammalia</taxon>
        <taxon>Eutheria</taxon>
        <taxon>Euarchontoglires</taxon>
        <taxon>Primates</taxon>
        <taxon>Haplorrhini</taxon>
        <taxon>Platyrrhini</taxon>
        <taxon>Cebidae</taxon>
        <taxon>Callitrichinae</taxon>
        <taxon>Saguinus</taxon>
    </lineage>
</organism>
<keyword evidence="5" id="KW-1185">Reference proteome</keyword>
<dbReference type="PANTHER" id="PTHR48078:SF8">
    <property type="entry name" value="L-SERINE DEHYDRATASE_L-THREONINE DEAMINASE"/>
    <property type="match status" value="1"/>
</dbReference>
<dbReference type="InterPro" id="IPR036052">
    <property type="entry name" value="TrpB-like_PALP_sf"/>
</dbReference>
<dbReference type="Proteomes" id="UP001266305">
    <property type="component" value="Unassembled WGS sequence"/>
</dbReference>
<protein>
    <recommendedName>
        <fullName evidence="6">L-serine ammonia-lyase</fullName>
    </recommendedName>
</protein>
<reference evidence="4 5" key="1">
    <citation type="submission" date="2023-05" db="EMBL/GenBank/DDBJ databases">
        <title>B98-5 Cell Line De Novo Hybrid Assembly: An Optical Mapping Approach.</title>
        <authorList>
            <person name="Kananen K."/>
            <person name="Auerbach J.A."/>
            <person name="Kautto E."/>
            <person name="Blachly J.S."/>
        </authorList>
    </citation>
    <scope>NUCLEOTIDE SEQUENCE [LARGE SCALE GENOMIC DNA]</scope>
    <source>
        <strain evidence="4">B95-8</strain>
        <tissue evidence="4">Cell line</tissue>
    </source>
</reference>
<gene>
    <name evidence="4" type="ORF">P7K49_020322</name>
</gene>
<dbReference type="EMBL" id="JASSZA010000009">
    <property type="protein sequence ID" value="KAK2102655.1"/>
    <property type="molecule type" value="Genomic_DNA"/>
</dbReference>
<comment type="caution">
    <text evidence="4">The sequence shown here is derived from an EMBL/GenBank/DDBJ whole genome shotgun (WGS) entry which is preliminary data.</text>
</comment>
<dbReference type="SUPFAM" id="SSF53686">
    <property type="entry name" value="Tryptophan synthase beta subunit-like PLP-dependent enzymes"/>
    <property type="match status" value="1"/>
</dbReference>
<evidence type="ECO:0000256" key="2">
    <source>
        <dbReference type="ARBA" id="ARBA00022898"/>
    </source>
</evidence>
<evidence type="ECO:0000256" key="3">
    <source>
        <dbReference type="ARBA" id="ARBA00023239"/>
    </source>
</evidence>
<comment type="cofactor">
    <cofactor evidence="1">
        <name>pyridoxal 5'-phosphate</name>
        <dbReference type="ChEBI" id="CHEBI:597326"/>
    </cofactor>
</comment>
<evidence type="ECO:0000256" key="1">
    <source>
        <dbReference type="ARBA" id="ARBA00001933"/>
    </source>
</evidence>
<keyword evidence="3" id="KW-0456">Lyase</keyword>
<accession>A0ABQ9V0M1</accession>
<name>A0ABQ9V0M1_SAGOE</name>